<gene>
    <name evidence="2" type="ORF">MELLADRAFT_68153</name>
</gene>
<evidence type="ECO:0000256" key="1">
    <source>
        <dbReference type="SAM" id="MobiDB-lite"/>
    </source>
</evidence>
<dbReference type="RefSeq" id="XP_007416739.1">
    <property type="nucleotide sequence ID" value="XM_007416677.1"/>
</dbReference>
<dbReference type="GeneID" id="18930974"/>
<protein>
    <submittedName>
        <fullName evidence="2">Uncharacterized protein</fullName>
    </submittedName>
</protein>
<organism evidence="3">
    <name type="scientific">Melampsora larici-populina (strain 98AG31 / pathotype 3-4-7)</name>
    <name type="common">Poplar leaf rust fungus</name>
    <dbReference type="NCBI Taxonomy" id="747676"/>
    <lineage>
        <taxon>Eukaryota</taxon>
        <taxon>Fungi</taxon>
        <taxon>Dikarya</taxon>
        <taxon>Basidiomycota</taxon>
        <taxon>Pucciniomycotina</taxon>
        <taxon>Pucciniomycetes</taxon>
        <taxon>Pucciniales</taxon>
        <taxon>Melampsoraceae</taxon>
        <taxon>Melampsora</taxon>
    </lineage>
</organism>
<feature type="compositionally biased region" description="Polar residues" evidence="1">
    <location>
        <begin position="453"/>
        <end position="467"/>
    </location>
</feature>
<dbReference type="HOGENOM" id="CLU_015424_0_0_1"/>
<dbReference type="Proteomes" id="UP000001072">
    <property type="component" value="Unassembled WGS sequence"/>
</dbReference>
<feature type="region of interest" description="Disordered" evidence="1">
    <location>
        <begin position="448"/>
        <end position="467"/>
    </location>
</feature>
<dbReference type="AlphaFoldDB" id="F4S5R8"/>
<proteinExistence type="predicted"/>
<reference evidence="3" key="1">
    <citation type="journal article" date="2011" name="Proc. Natl. Acad. Sci. U.S.A.">
        <title>Obligate biotrophy features unraveled by the genomic analysis of rust fungi.</title>
        <authorList>
            <person name="Duplessis S."/>
            <person name="Cuomo C.A."/>
            <person name="Lin Y.-C."/>
            <person name="Aerts A."/>
            <person name="Tisserant E."/>
            <person name="Veneault-Fourrey C."/>
            <person name="Joly D.L."/>
            <person name="Hacquard S."/>
            <person name="Amselem J."/>
            <person name="Cantarel B.L."/>
            <person name="Chiu R."/>
            <person name="Coutinho P.M."/>
            <person name="Feau N."/>
            <person name="Field M."/>
            <person name="Frey P."/>
            <person name="Gelhaye E."/>
            <person name="Goldberg J."/>
            <person name="Grabherr M.G."/>
            <person name="Kodira C.D."/>
            <person name="Kohler A."/>
            <person name="Kuees U."/>
            <person name="Lindquist E.A."/>
            <person name="Lucas S.M."/>
            <person name="Mago R."/>
            <person name="Mauceli E."/>
            <person name="Morin E."/>
            <person name="Murat C."/>
            <person name="Pangilinan J.L."/>
            <person name="Park R."/>
            <person name="Pearson M."/>
            <person name="Quesneville H."/>
            <person name="Rouhier N."/>
            <person name="Sakthikumar S."/>
            <person name="Salamov A.A."/>
            <person name="Schmutz J."/>
            <person name="Selles B."/>
            <person name="Shapiro H."/>
            <person name="Tanguay P."/>
            <person name="Tuskan G.A."/>
            <person name="Henrissat B."/>
            <person name="Van de Peer Y."/>
            <person name="Rouze P."/>
            <person name="Ellis J.G."/>
            <person name="Dodds P.N."/>
            <person name="Schein J.E."/>
            <person name="Zhong S."/>
            <person name="Hamelin R.C."/>
            <person name="Grigoriev I.V."/>
            <person name="Szabo L.J."/>
            <person name="Martin F."/>
        </authorList>
    </citation>
    <scope>NUCLEOTIDE SEQUENCE [LARGE SCALE GENOMIC DNA]</scope>
    <source>
        <strain evidence="3">98AG31 / pathotype 3-4-7</strain>
    </source>
</reference>
<feature type="region of interest" description="Disordered" evidence="1">
    <location>
        <begin position="128"/>
        <end position="161"/>
    </location>
</feature>
<accession>F4S5R8</accession>
<dbReference type="VEuPathDB" id="FungiDB:MELLADRAFT_68153"/>
<evidence type="ECO:0000313" key="3">
    <source>
        <dbReference type="Proteomes" id="UP000001072"/>
    </source>
</evidence>
<name>F4S5R8_MELLP</name>
<dbReference type="InParanoid" id="F4S5R8"/>
<sequence length="643" mass="72413">MVVATLIKAKYRLVNPDLPLPLPTRRGPVGVLCPVCTTPMKYLKSNEDSWLIGCPTPNNSHNWKWWRCDQLNHELALINLGAPRPIISSKSDWGPRVSPSGQHLEPKPVRNHHDCNPFHPYLQRPQVENTTTHHTSARAPRSKPVVKCQRSLEGPTAQSHKSAANKACLSQYCLNCCLAYGSPLCRQHPRTSTSGGTPPHQRHDLSTTSLNRLLSNPSDPTTSGTDSAAIIPAQSRAPASQSQPHQWAQASNSLGRRIDVESVALIQQLRAQRDREAELRANSLIDEKNMVTIHLWVNNNEKQAITAKFPQWPLARLDQSPLLVQAVIKAVGSQWNQALSFWDKQIYAWHDTLASYPHRFSSRTIVVRLQTVTVPENAIPPAMRNPTTTQPPPCAKEYRSSSDLPPIYDMPLSLPPATIEFDGHESQVAAELDSTASHLSLATTTRRLLGHEQTPSTPSTNIDSTQPLNDDIEAEVERTNHAEPSSSMTLKKRWPPTNSPVSSLLEWYQETVNGNVKQKWMTRWGGEWQLKPSTMYRYRLWIDEVTYLRFHAKYGSLPQASVGEARDFYKAEFNKVAYVKARDVTAPLRIQNLKTCLLTIFEFFNALSYFSYSNDCRTHKWNSLLVLSRNCGDTSDVHNAIKY</sequence>
<feature type="region of interest" description="Disordered" evidence="1">
    <location>
        <begin position="378"/>
        <end position="406"/>
    </location>
</feature>
<keyword evidence="3" id="KW-1185">Reference proteome</keyword>
<evidence type="ECO:0000313" key="2">
    <source>
        <dbReference type="EMBL" id="EGF99946.1"/>
    </source>
</evidence>
<dbReference type="EMBL" id="GL883152">
    <property type="protein sequence ID" value="EGF99946.1"/>
    <property type="molecule type" value="Genomic_DNA"/>
</dbReference>
<dbReference type="KEGG" id="mlr:MELLADRAFT_68153"/>